<dbReference type="OrthoDB" id="3246050at2759"/>
<evidence type="ECO:0000256" key="1">
    <source>
        <dbReference type="SAM" id="MobiDB-lite"/>
    </source>
</evidence>
<evidence type="ECO:0000259" key="2">
    <source>
        <dbReference type="Pfam" id="PF23155"/>
    </source>
</evidence>
<feature type="domain" description="DUF7053" evidence="2">
    <location>
        <begin position="2"/>
        <end position="171"/>
    </location>
</feature>
<accession>S8BVP1</accession>
<dbReference type="STRING" id="1284197.S8BVP1"/>
<dbReference type="HOGENOM" id="CLU_028035_2_0_1"/>
<feature type="region of interest" description="Disordered" evidence="1">
    <location>
        <begin position="186"/>
        <end position="304"/>
    </location>
</feature>
<comment type="caution">
    <text evidence="3">The sequence shown here is derived from an EMBL/GenBank/DDBJ whole genome shotgun (WGS) entry which is preliminary data.</text>
</comment>
<dbReference type="eggNOG" id="ENOG502S0IF">
    <property type="taxonomic scope" value="Eukaryota"/>
</dbReference>
<dbReference type="Proteomes" id="UP000015100">
    <property type="component" value="Unassembled WGS sequence"/>
</dbReference>
<evidence type="ECO:0000313" key="3">
    <source>
        <dbReference type="EMBL" id="EPS39342.1"/>
    </source>
</evidence>
<feature type="compositionally biased region" description="Polar residues" evidence="1">
    <location>
        <begin position="264"/>
        <end position="294"/>
    </location>
</feature>
<keyword evidence="4" id="KW-1185">Reference proteome</keyword>
<feature type="compositionally biased region" description="Low complexity" evidence="1">
    <location>
        <begin position="230"/>
        <end position="243"/>
    </location>
</feature>
<reference evidence="4" key="2">
    <citation type="submission" date="2013-04" db="EMBL/GenBank/DDBJ databases">
        <title>Genomic mechanisms accounting for the adaptation to parasitism in nematode-trapping fungi.</title>
        <authorList>
            <person name="Ahren D.G."/>
        </authorList>
    </citation>
    <scope>NUCLEOTIDE SEQUENCE [LARGE SCALE GENOMIC DNA]</scope>
    <source>
        <strain evidence="4">CBS 200.50</strain>
    </source>
</reference>
<reference evidence="3 4" key="1">
    <citation type="journal article" date="2013" name="PLoS Genet.">
        <title>Genomic mechanisms accounting for the adaptation to parasitism in nematode-trapping fungi.</title>
        <authorList>
            <person name="Meerupati T."/>
            <person name="Andersson K.M."/>
            <person name="Friman E."/>
            <person name="Kumar D."/>
            <person name="Tunlid A."/>
            <person name="Ahren D."/>
        </authorList>
    </citation>
    <scope>NUCLEOTIDE SEQUENCE [LARGE SCALE GENOMIC DNA]</scope>
    <source>
        <strain evidence="3 4">CBS 200.50</strain>
    </source>
</reference>
<proteinExistence type="predicted"/>
<gene>
    <name evidence="3" type="ORF">H072_6838</name>
</gene>
<name>S8BVP1_DACHA</name>
<sequence length="414" mass="45876">MSKRSVFTTITPLPASLTRKTVIDFFHNHEAMIDLNPLVIERHRIKPPETASADEASCIWYSLTDKVSYLPGGKVSSNVSYTACFNDLPNGLQTHCRAPAGVDIRSIWSLRGSLPGEPKEPIELGITVPKEGLYIREDVDLSANFLLSSFVRKTLKKAHSILVDRLTSHAERKEMDDALAEQFPITNKNMPTGMKPLPAQPINPNQASHPAASPMDPRAMPNPMQPPFLGHPQQPYGYPPYHQDPNYLASHASMAGSDPRNSDSRLSVASSPTTDPRLSYQSTNSYSSYGSQAQPYGHLNPPGYHQGYGYGAPPGPYGAPPPVPGAYGGYDNYNKTWNPQHGWYQPQMQPVEIASSEYYMPADTSDEKKKVVEPEVKKDEKKDDGKKKSDNLAVDDKRFEAYPQPARANTFEMM</sequence>
<dbReference type="EMBL" id="AQGS01000474">
    <property type="protein sequence ID" value="EPS39342.1"/>
    <property type="molecule type" value="Genomic_DNA"/>
</dbReference>
<evidence type="ECO:0000313" key="4">
    <source>
        <dbReference type="Proteomes" id="UP000015100"/>
    </source>
</evidence>
<dbReference type="PANTHER" id="PTHR38117">
    <property type="entry name" value="NACHT AND WD40 DOMAIN PROTEIN"/>
    <property type="match status" value="1"/>
</dbReference>
<dbReference type="AlphaFoldDB" id="S8BVP1"/>
<protein>
    <recommendedName>
        <fullName evidence="2">DUF7053 domain-containing protein</fullName>
    </recommendedName>
</protein>
<dbReference type="OMA" id="SYTACFN"/>
<dbReference type="Pfam" id="PF23155">
    <property type="entry name" value="DUF7053"/>
    <property type="match status" value="1"/>
</dbReference>
<feature type="region of interest" description="Disordered" evidence="1">
    <location>
        <begin position="355"/>
        <end position="414"/>
    </location>
</feature>
<dbReference type="InterPro" id="IPR055481">
    <property type="entry name" value="DUF7053"/>
</dbReference>
<dbReference type="PANTHER" id="PTHR38117:SF2">
    <property type="entry name" value="NACHT AND WD40 DOMAIN PROTEIN"/>
    <property type="match status" value="1"/>
</dbReference>
<feature type="compositionally biased region" description="Basic and acidic residues" evidence="1">
    <location>
        <begin position="365"/>
        <end position="400"/>
    </location>
</feature>
<organism evidence="3 4">
    <name type="scientific">Dactylellina haptotyla (strain CBS 200.50)</name>
    <name type="common">Nematode-trapping fungus</name>
    <name type="synonym">Monacrosporium haptotylum</name>
    <dbReference type="NCBI Taxonomy" id="1284197"/>
    <lineage>
        <taxon>Eukaryota</taxon>
        <taxon>Fungi</taxon>
        <taxon>Dikarya</taxon>
        <taxon>Ascomycota</taxon>
        <taxon>Pezizomycotina</taxon>
        <taxon>Orbiliomycetes</taxon>
        <taxon>Orbiliales</taxon>
        <taxon>Orbiliaceae</taxon>
        <taxon>Dactylellina</taxon>
    </lineage>
</organism>